<accession>A0AAD0ZH25</accession>
<dbReference type="Gene3D" id="3.40.50.150">
    <property type="entry name" value="Vaccinia Virus protein VP39"/>
    <property type="match status" value="2"/>
</dbReference>
<comment type="catalytic activity">
    <reaction evidence="7">
        <text>arsenic triglutathione + 2 [thioredoxin]-dithiol + 2 S-adenosyl-L-methionine + H2O = dimethylarsinous acid + 2 [thioredoxin]-disulfide + 3 glutathione + 2 S-adenosyl-L-homocysteine + 2 H(+)</text>
        <dbReference type="Rhea" id="RHEA:69464"/>
        <dbReference type="Rhea" id="RHEA-COMP:10698"/>
        <dbReference type="Rhea" id="RHEA-COMP:10700"/>
        <dbReference type="ChEBI" id="CHEBI:15377"/>
        <dbReference type="ChEBI" id="CHEBI:15378"/>
        <dbReference type="ChEBI" id="CHEBI:23808"/>
        <dbReference type="ChEBI" id="CHEBI:29950"/>
        <dbReference type="ChEBI" id="CHEBI:50058"/>
        <dbReference type="ChEBI" id="CHEBI:57856"/>
        <dbReference type="ChEBI" id="CHEBI:57925"/>
        <dbReference type="ChEBI" id="CHEBI:59789"/>
        <dbReference type="ChEBI" id="CHEBI:183640"/>
        <dbReference type="EC" id="2.1.1.137"/>
    </reaction>
</comment>
<evidence type="ECO:0000313" key="10">
    <source>
        <dbReference type="EMBL" id="AZE28944.1"/>
    </source>
</evidence>
<name>A0AAD0ZH25_9PSED</name>
<dbReference type="GO" id="GO:0030791">
    <property type="term" value="F:arsenite methyltransferase activity"/>
    <property type="evidence" value="ECO:0007669"/>
    <property type="project" value="UniProtKB-EC"/>
</dbReference>
<dbReference type="NCBIfam" id="NF040538">
    <property type="entry name" value="methyl_ArsM"/>
    <property type="match status" value="1"/>
</dbReference>
<dbReference type="Proteomes" id="UP000280455">
    <property type="component" value="Chromosome"/>
</dbReference>
<dbReference type="PANTHER" id="PTHR43675">
    <property type="entry name" value="ARSENITE METHYLTRANSFERASE"/>
    <property type="match status" value="1"/>
</dbReference>
<feature type="domain" description="Methyltransferase" evidence="9">
    <location>
        <begin position="165"/>
        <end position="253"/>
    </location>
</feature>
<evidence type="ECO:0000256" key="6">
    <source>
        <dbReference type="ARBA" id="ARBA00047941"/>
    </source>
</evidence>
<protein>
    <recommendedName>
        <fullName evidence="5">Arsenite methyltransferase</fullName>
        <ecNumber evidence="4">2.1.1.137</ecNumber>
    </recommendedName>
</protein>
<dbReference type="AlphaFoldDB" id="A0AAD0ZH25"/>
<feature type="domain" description="Methyltransferase" evidence="9">
    <location>
        <begin position="65"/>
        <end position="112"/>
    </location>
</feature>
<comment type="catalytic activity">
    <reaction evidence="6">
        <text>arsenic triglutathione + [thioredoxin]-dithiol + S-adenosyl-L-methionine + 2 H2O = methylarsonous acid + [thioredoxin]-disulfide + 3 glutathione + S-adenosyl-L-homocysteine + H(+)</text>
        <dbReference type="Rhea" id="RHEA:69460"/>
        <dbReference type="Rhea" id="RHEA-COMP:10698"/>
        <dbReference type="Rhea" id="RHEA-COMP:10700"/>
        <dbReference type="ChEBI" id="CHEBI:15377"/>
        <dbReference type="ChEBI" id="CHEBI:15378"/>
        <dbReference type="ChEBI" id="CHEBI:17826"/>
        <dbReference type="ChEBI" id="CHEBI:29950"/>
        <dbReference type="ChEBI" id="CHEBI:50058"/>
        <dbReference type="ChEBI" id="CHEBI:57856"/>
        <dbReference type="ChEBI" id="CHEBI:57925"/>
        <dbReference type="ChEBI" id="CHEBI:59789"/>
        <dbReference type="ChEBI" id="CHEBI:183640"/>
        <dbReference type="EC" id="2.1.1.137"/>
    </reaction>
</comment>
<evidence type="ECO:0000256" key="4">
    <source>
        <dbReference type="ARBA" id="ARBA00034521"/>
    </source>
</evidence>
<keyword evidence="2" id="KW-0949">S-adenosyl-L-methionine</keyword>
<dbReference type="RefSeq" id="WP_124301301.1">
    <property type="nucleotide sequence ID" value="NZ_CP027721.1"/>
</dbReference>
<dbReference type="InterPro" id="IPR026669">
    <property type="entry name" value="Arsenite_MeTrfase-like"/>
</dbReference>
<dbReference type="CDD" id="cd02440">
    <property type="entry name" value="AdoMet_MTases"/>
    <property type="match status" value="1"/>
</dbReference>
<dbReference type="InterPro" id="IPR025714">
    <property type="entry name" value="Methyltranfer_dom"/>
</dbReference>
<evidence type="ECO:0000256" key="1">
    <source>
        <dbReference type="ARBA" id="ARBA00022679"/>
    </source>
</evidence>
<evidence type="ECO:0000259" key="9">
    <source>
        <dbReference type="Pfam" id="PF13847"/>
    </source>
</evidence>
<gene>
    <name evidence="10" type="ORF">C4K07_2159</name>
</gene>
<dbReference type="SUPFAM" id="SSF53335">
    <property type="entry name" value="S-adenosyl-L-methionine-dependent methyltransferases"/>
    <property type="match status" value="1"/>
</dbReference>
<comment type="catalytic activity">
    <reaction evidence="8">
        <text>arsenic triglutathione + 3 [thioredoxin]-dithiol + 3 S-adenosyl-L-methionine = trimethylarsine + 3 [thioredoxin]-disulfide + 3 glutathione + 3 S-adenosyl-L-homocysteine + 3 H(+)</text>
        <dbReference type="Rhea" id="RHEA:69432"/>
        <dbReference type="Rhea" id="RHEA-COMP:10698"/>
        <dbReference type="Rhea" id="RHEA-COMP:10700"/>
        <dbReference type="ChEBI" id="CHEBI:15378"/>
        <dbReference type="ChEBI" id="CHEBI:27130"/>
        <dbReference type="ChEBI" id="CHEBI:29950"/>
        <dbReference type="ChEBI" id="CHEBI:50058"/>
        <dbReference type="ChEBI" id="CHEBI:57856"/>
        <dbReference type="ChEBI" id="CHEBI:57925"/>
        <dbReference type="ChEBI" id="CHEBI:59789"/>
        <dbReference type="ChEBI" id="CHEBI:183640"/>
        <dbReference type="EC" id="2.1.1.137"/>
    </reaction>
</comment>
<dbReference type="InterPro" id="IPR029063">
    <property type="entry name" value="SAM-dependent_MTases_sf"/>
</dbReference>
<dbReference type="EC" id="2.1.1.137" evidence="4"/>
<evidence type="ECO:0000256" key="7">
    <source>
        <dbReference type="ARBA" id="ARBA00047943"/>
    </source>
</evidence>
<evidence type="ECO:0000256" key="5">
    <source>
        <dbReference type="ARBA" id="ARBA00034545"/>
    </source>
</evidence>
<dbReference type="PANTHER" id="PTHR43675:SF8">
    <property type="entry name" value="ARSENITE METHYLTRANSFERASE"/>
    <property type="match status" value="1"/>
</dbReference>
<evidence type="ECO:0000256" key="2">
    <source>
        <dbReference type="ARBA" id="ARBA00022691"/>
    </source>
</evidence>
<evidence type="ECO:0000313" key="11">
    <source>
        <dbReference type="Proteomes" id="UP000280455"/>
    </source>
</evidence>
<organism evidence="10 11">
    <name type="scientific">Pseudomonas chlororaphis subsp. aureofaciens</name>
    <dbReference type="NCBI Taxonomy" id="587851"/>
    <lineage>
        <taxon>Bacteria</taxon>
        <taxon>Pseudomonadati</taxon>
        <taxon>Pseudomonadota</taxon>
        <taxon>Gammaproteobacteria</taxon>
        <taxon>Pseudomonadales</taxon>
        <taxon>Pseudomonadaceae</taxon>
        <taxon>Pseudomonas</taxon>
    </lineage>
</organism>
<proteinExistence type="inferred from homology"/>
<keyword evidence="1" id="KW-0808">Transferase</keyword>
<sequence>MASALENKIIADYTEALRQGNVVLESQLNESCCSEAYGAQYLKNIPKRIIEANFGCGNPTQYVREGDVVLDLGSGAGLNCYVAAQIAGSKGAVIGIDINPSLLQIARGEAAAFQEATGSAPLQFHRASASNLKVDQDLAEERLRTEPCTDWASWKNFEQFVSDSAQTHPLVEDQSIDLVISNCVINLVGETEKQNVFAEIYRVLKPGGRFAISDNVSNVAIPDELKLDTKLWSACYSGVLQEQAFYQQLQDAGLTGINIEARNDASTKRIGSVQFYSVTVTGTKPQVRKGHPLTVIYRGPARELTGDSGKAYKRGVPTELACEDAYLSSQNSVFVVEGHQPEQIKPKSCCS</sequence>
<dbReference type="Pfam" id="PF13847">
    <property type="entry name" value="Methyltransf_31"/>
    <property type="match status" value="2"/>
</dbReference>
<reference evidence="10 11" key="1">
    <citation type="submission" date="2018-03" db="EMBL/GenBank/DDBJ databases">
        <title>Diversity of phytobeneficial traits revealed by whole-genome analysis of worldwide-isolated phenazine-producing Pseudomonas spp.</title>
        <authorList>
            <person name="Biessy A."/>
            <person name="Novinscak A."/>
            <person name="Blom J."/>
            <person name="Leger G."/>
            <person name="Thomashow L.S."/>
            <person name="Cazorla F.M."/>
            <person name="Josic D."/>
            <person name="Filion M."/>
        </authorList>
    </citation>
    <scope>NUCLEOTIDE SEQUENCE [LARGE SCALE GENOMIC DNA]</scope>
    <source>
        <strain evidence="10 11">ChPhzS24</strain>
    </source>
</reference>
<evidence type="ECO:0000256" key="8">
    <source>
        <dbReference type="ARBA" id="ARBA00048428"/>
    </source>
</evidence>
<evidence type="ECO:0000256" key="3">
    <source>
        <dbReference type="ARBA" id="ARBA00034487"/>
    </source>
</evidence>
<dbReference type="EMBL" id="CP027750">
    <property type="protein sequence ID" value="AZE28944.1"/>
    <property type="molecule type" value="Genomic_DNA"/>
</dbReference>
<comment type="similarity">
    <text evidence="3">Belongs to the methyltransferase superfamily. Arsenite methyltransferase family.</text>
</comment>